<protein>
    <recommendedName>
        <fullName evidence="3">Transposase</fullName>
    </recommendedName>
</protein>
<evidence type="ECO:0008006" key="3">
    <source>
        <dbReference type="Google" id="ProtNLM"/>
    </source>
</evidence>
<keyword evidence="2" id="KW-1185">Reference proteome</keyword>
<dbReference type="RefSeq" id="WP_344288022.1">
    <property type="nucleotide sequence ID" value="NZ_BAAAPF010000011.1"/>
</dbReference>
<name>A0ABP5J2W5_9ACTN</name>
<accession>A0ABP5J2W5</accession>
<organism evidence="1 2">
    <name type="scientific">Streptomyces synnematoformans</name>
    <dbReference type="NCBI Taxonomy" id="415721"/>
    <lineage>
        <taxon>Bacteria</taxon>
        <taxon>Bacillati</taxon>
        <taxon>Actinomycetota</taxon>
        <taxon>Actinomycetes</taxon>
        <taxon>Kitasatosporales</taxon>
        <taxon>Streptomycetaceae</taxon>
        <taxon>Streptomyces</taxon>
    </lineage>
</organism>
<gene>
    <name evidence="1" type="ORF">GCM10009802_08730</name>
</gene>
<reference evidence="2" key="1">
    <citation type="journal article" date="2019" name="Int. J. Syst. Evol. Microbiol.">
        <title>The Global Catalogue of Microorganisms (GCM) 10K type strain sequencing project: providing services to taxonomists for standard genome sequencing and annotation.</title>
        <authorList>
            <consortium name="The Broad Institute Genomics Platform"/>
            <consortium name="The Broad Institute Genome Sequencing Center for Infectious Disease"/>
            <person name="Wu L."/>
            <person name="Ma J."/>
        </authorList>
    </citation>
    <scope>NUCLEOTIDE SEQUENCE [LARGE SCALE GENOMIC DNA]</scope>
    <source>
        <strain evidence="2">JCM 15481</strain>
    </source>
</reference>
<sequence length="182" mass="20242">MVEFLARLLAAHRRRIGTPRGSRALGPFRQAVLVLRWFREAGCVHCLAREAGISQATGYRYLHEGIDLLAARAPDLHEVLARCREKGMTHVVLDGTLISCDRVAGATERGNDLWYSGKAKHFAGNMQFIAAHNKLLRGIRSLGERAAAELKQRWRALQHVTISPSRIGTIAKAALVLNTSWR</sequence>
<evidence type="ECO:0000313" key="1">
    <source>
        <dbReference type="EMBL" id="GAA2111184.1"/>
    </source>
</evidence>
<evidence type="ECO:0000313" key="2">
    <source>
        <dbReference type="Proteomes" id="UP001500443"/>
    </source>
</evidence>
<proteinExistence type="predicted"/>
<dbReference type="Proteomes" id="UP001500443">
    <property type="component" value="Unassembled WGS sequence"/>
</dbReference>
<comment type="caution">
    <text evidence="1">The sequence shown here is derived from an EMBL/GenBank/DDBJ whole genome shotgun (WGS) entry which is preliminary data.</text>
</comment>
<dbReference type="EMBL" id="BAAAPF010000011">
    <property type="protein sequence ID" value="GAA2111184.1"/>
    <property type="molecule type" value="Genomic_DNA"/>
</dbReference>